<sequence length="161" mass="18810">MATLSHAQAVKSLNKSRGRRRRFVFKSFNERVNDIDINVYRSLDKVKPSPSDGSSFFRNCLMEWRELNTAEDFISLYEEIMPYTQTLPLVLLHKESLITKLLSRLHMKARFFPRIVDSLVSLLESGGDREPDIIEQIFTSWSCVMMYLQKYLIDDPSVVLK</sequence>
<evidence type="ECO:0000313" key="2">
    <source>
        <dbReference type="Proteomes" id="UP001497480"/>
    </source>
</evidence>
<evidence type="ECO:0000313" key="1">
    <source>
        <dbReference type="EMBL" id="CAL0327174.1"/>
    </source>
</evidence>
<name>A0AAV1Y150_LUPLU</name>
<keyword evidence="2" id="KW-1185">Reference proteome</keyword>
<accession>A0AAV1Y150</accession>
<dbReference type="Proteomes" id="UP001497480">
    <property type="component" value="Unassembled WGS sequence"/>
</dbReference>
<dbReference type="GO" id="GO:0032040">
    <property type="term" value="C:small-subunit processome"/>
    <property type="evidence" value="ECO:0007669"/>
    <property type="project" value="TreeGrafter"/>
</dbReference>
<protein>
    <submittedName>
        <fullName evidence="1">Uncharacterized protein</fullName>
    </submittedName>
</protein>
<comment type="caution">
    <text evidence="1">The sequence shown here is derived from an EMBL/GenBank/DDBJ whole genome shotgun (WGS) entry which is preliminary data.</text>
</comment>
<proteinExistence type="predicted"/>
<organism evidence="1 2">
    <name type="scientific">Lupinus luteus</name>
    <name type="common">European yellow lupine</name>
    <dbReference type="NCBI Taxonomy" id="3873"/>
    <lineage>
        <taxon>Eukaryota</taxon>
        <taxon>Viridiplantae</taxon>
        <taxon>Streptophyta</taxon>
        <taxon>Embryophyta</taxon>
        <taxon>Tracheophyta</taxon>
        <taxon>Spermatophyta</taxon>
        <taxon>Magnoliopsida</taxon>
        <taxon>eudicotyledons</taxon>
        <taxon>Gunneridae</taxon>
        <taxon>Pentapetalae</taxon>
        <taxon>rosids</taxon>
        <taxon>fabids</taxon>
        <taxon>Fabales</taxon>
        <taxon>Fabaceae</taxon>
        <taxon>Papilionoideae</taxon>
        <taxon>50 kb inversion clade</taxon>
        <taxon>genistoids sensu lato</taxon>
        <taxon>core genistoids</taxon>
        <taxon>Genisteae</taxon>
        <taxon>Lupinus</taxon>
    </lineage>
</organism>
<dbReference type="PANTHER" id="PTHR17695">
    <property type="entry name" value="SMALL SUBUNIT PROCESSOME COMPONENT 20 HOMOLOG"/>
    <property type="match status" value="1"/>
</dbReference>
<dbReference type="InterPro" id="IPR052575">
    <property type="entry name" value="SSU_processome_comp_20"/>
</dbReference>
<gene>
    <name evidence="1" type="ORF">LLUT_LOCUS28234</name>
</gene>
<dbReference type="PANTHER" id="PTHR17695:SF11">
    <property type="entry name" value="SMALL SUBUNIT PROCESSOME COMPONENT 20 HOMOLOG"/>
    <property type="match status" value="1"/>
</dbReference>
<dbReference type="GO" id="GO:0030686">
    <property type="term" value="C:90S preribosome"/>
    <property type="evidence" value="ECO:0007669"/>
    <property type="project" value="TreeGrafter"/>
</dbReference>
<dbReference type="EMBL" id="CAXHTB010000020">
    <property type="protein sequence ID" value="CAL0327174.1"/>
    <property type="molecule type" value="Genomic_DNA"/>
</dbReference>
<reference evidence="1 2" key="1">
    <citation type="submission" date="2024-03" db="EMBL/GenBank/DDBJ databases">
        <authorList>
            <person name="Martinez-Hernandez J."/>
        </authorList>
    </citation>
    <scope>NUCLEOTIDE SEQUENCE [LARGE SCALE GENOMIC DNA]</scope>
</reference>
<dbReference type="AlphaFoldDB" id="A0AAV1Y150"/>